<dbReference type="Proteomes" id="UP001066276">
    <property type="component" value="Chromosome 9"/>
</dbReference>
<evidence type="ECO:0000313" key="3">
    <source>
        <dbReference type="Proteomes" id="UP001066276"/>
    </source>
</evidence>
<evidence type="ECO:0000256" key="1">
    <source>
        <dbReference type="SAM" id="MobiDB-lite"/>
    </source>
</evidence>
<name>A0AAV7N1G8_PLEWA</name>
<feature type="region of interest" description="Disordered" evidence="1">
    <location>
        <begin position="54"/>
        <end position="73"/>
    </location>
</feature>
<proteinExistence type="predicted"/>
<protein>
    <submittedName>
        <fullName evidence="2">Uncharacterized protein</fullName>
    </submittedName>
</protein>
<comment type="caution">
    <text evidence="2">The sequence shown here is derived from an EMBL/GenBank/DDBJ whole genome shotgun (WGS) entry which is preliminary data.</text>
</comment>
<feature type="compositionally biased region" description="Polar residues" evidence="1">
    <location>
        <begin position="54"/>
        <end position="65"/>
    </location>
</feature>
<organism evidence="2 3">
    <name type="scientific">Pleurodeles waltl</name>
    <name type="common">Iberian ribbed newt</name>
    <dbReference type="NCBI Taxonomy" id="8319"/>
    <lineage>
        <taxon>Eukaryota</taxon>
        <taxon>Metazoa</taxon>
        <taxon>Chordata</taxon>
        <taxon>Craniata</taxon>
        <taxon>Vertebrata</taxon>
        <taxon>Euteleostomi</taxon>
        <taxon>Amphibia</taxon>
        <taxon>Batrachia</taxon>
        <taxon>Caudata</taxon>
        <taxon>Salamandroidea</taxon>
        <taxon>Salamandridae</taxon>
        <taxon>Pleurodelinae</taxon>
        <taxon>Pleurodeles</taxon>
    </lineage>
</organism>
<evidence type="ECO:0000313" key="2">
    <source>
        <dbReference type="EMBL" id="KAJ1109797.1"/>
    </source>
</evidence>
<keyword evidence="3" id="KW-1185">Reference proteome</keyword>
<sequence length="73" mass="8203">MLYTSGGNALAVQPRERQNIKLSNDGKANAMKWTVQRAILTIIIYLKPTHQLSENGNKRTGTAFTHVTKRPPR</sequence>
<dbReference type="AlphaFoldDB" id="A0AAV7N1G8"/>
<gene>
    <name evidence="2" type="ORF">NDU88_007155</name>
</gene>
<accession>A0AAV7N1G8</accession>
<dbReference type="EMBL" id="JANPWB010000013">
    <property type="protein sequence ID" value="KAJ1109797.1"/>
    <property type="molecule type" value="Genomic_DNA"/>
</dbReference>
<reference evidence="2" key="1">
    <citation type="journal article" date="2022" name="bioRxiv">
        <title>Sequencing and chromosome-scale assembly of the giantPleurodeles waltlgenome.</title>
        <authorList>
            <person name="Brown T."/>
            <person name="Elewa A."/>
            <person name="Iarovenko S."/>
            <person name="Subramanian E."/>
            <person name="Araus A.J."/>
            <person name="Petzold A."/>
            <person name="Susuki M."/>
            <person name="Suzuki K.-i.T."/>
            <person name="Hayashi T."/>
            <person name="Toyoda A."/>
            <person name="Oliveira C."/>
            <person name="Osipova E."/>
            <person name="Leigh N.D."/>
            <person name="Simon A."/>
            <person name="Yun M.H."/>
        </authorList>
    </citation>
    <scope>NUCLEOTIDE SEQUENCE</scope>
    <source>
        <strain evidence="2">20211129_DDA</strain>
        <tissue evidence="2">Liver</tissue>
    </source>
</reference>